<dbReference type="SUPFAM" id="SSF103511">
    <property type="entry name" value="Chlorophyll a-b binding protein"/>
    <property type="match status" value="1"/>
</dbReference>
<comment type="caution">
    <text evidence="9">The sequence shown here is derived from an EMBL/GenBank/DDBJ whole genome shotgun (WGS) entry which is preliminary data.</text>
</comment>
<evidence type="ECO:0000256" key="5">
    <source>
        <dbReference type="ARBA" id="ARBA00022692"/>
    </source>
</evidence>
<dbReference type="Gene3D" id="1.10.3460.10">
    <property type="entry name" value="Chlorophyll a/b binding protein domain"/>
    <property type="match status" value="1"/>
</dbReference>
<keyword evidence="6" id="KW-1133">Transmembrane helix</keyword>
<dbReference type="EMBL" id="JALJOT010000005">
    <property type="protein sequence ID" value="KAK9915092.1"/>
    <property type="molecule type" value="Genomic_DNA"/>
</dbReference>
<organism evidence="9 10">
    <name type="scientific">Coccomyxa subellipsoidea</name>
    <dbReference type="NCBI Taxonomy" id="248742"/>
    <lineage>
        <taxon>Eukaryota</taxon>
        <taxon>Viridiplantae</taxon>
        <taxon>Chlorophyta</taxon>
        <taxon>core chlorophytes</taxon>
        <taxon>Trebouxiophyceae</taxon>
        <taxon>Trebouxiophyceae incertae sedis</taxon>
        <taxon>Coccomyxaceae</taxon>
        <taxon>Coccomyxa</taxon>
    </lineage>
</organism>
<evidence type="ECO:0000256" key="2">
    <source>
        <dbReference type="ARBA" id="ARBA00004229"/>
    </source>
</evidence>
<proteinExistence type="inferred from homology"/>
<evidence type="ECO:0000256" key="1">
    <source>
        <dbReference type="ARBA" id="ARBA00004141"/>
    </source>
</evidence>
<keyword evidence="7" id="KW-0472">Membrane</keyword>
<keyword evidence="5" id="KW-0812">Transmembrane</keyword>
<sequence length="195" mass="20080">MTALAGSILPVAAGIPARRTARPVARRPIALKASSNNEVVESKAPFEPTVFYGGSSYTESEWAAAVRSGRVADAQPTPSTSEVETPNFGDIMAFSGPAPERTNGRLAMLGFVAAVAAELVSGKGVLSQWAQEPTLITVTFVLFAAGSLAPLFNNADKGQSLGPFTPSAEIINGRAAMIGFAALIGIEALKGSALF</sequence>
<comment type="subcellular location">
    <subcellularLocation>
        <location evidence="1">Membrane</location>
        <topology evidence="1">Multi-pass membrane protein</topology>
    </subcellularLocation>
    <subcellularLocation>
        <location evidence="2">Plastid</location>
        <location evidence="2">Chloroplast</location>
    </subcellularLocation>
</comment>
<protein>
    <submittedName>
        <fullName evidence="9">Uncharacterized protein</fullName>
    </submittedName>
</protein>
<dbReference type="Pfam" id="PF00504">
    <property type="entry name" value="Chloroa_b-bind"/>
    <property type="match status" value="1"/>
</dbReference>
<keyword evidence="4" id="KW-0934">Plastid</keyword>
<dbReference type="Proteomes" id="UP001491310">
    <property type="component" value="Unassembled WGS sequence"/>
</dbReference>
<accession>A0ABR2YTV8</accession>
<evidence type="ECO:0000256" key="8">
    <source>
        <dbReference type="ARBA" id="ARBA00037956"/>
    </source>
</evidence>
<evidence type="ECO:0000313" key="10">
    <source>
        <dbReference type="Proteomes" id="UP001491310"/>
    </source>
</evidence>
<evidence type="ECO:0000256" key="3">
    <source>
        <dbReference type="ARBA" id="ARBA00022528"/>
    </source>
</evidence>
<evidence type="ECO:0000256" key="7">
    <source>
        <dbReference type="ARBA" id="ARBA00023136"/>
    </source>
</evidence>
<evidence type="ECO:0000313" key="9">
    <source>
        <dbReference type="EMBL" id="KAK9915092.1"/>
    </source>
</evidence>
<reference evidence="9 10" key="1">
    <citation type="journal article" date="2024" name="Nat. Commun.">
        <title>Phylogenomics reveals the evolutionary origins of lichenization in chlorophyte algae.</title>
        <authorList>
            <person name="Puginier C."/>
            <person name="Libourel C."/>
            <person name="Otte J."/>
            <person name="Skaloud P."/>
            <person name="Haon M."/>
            <person name="Grisel S."/>
            <person name="Petersen M."/>
            <person name="Berrin J.G."/>
            <person name="Delaux P.M."/>
            <person name="Dal Grande F."/>
            <person name="Keller J."/>
        </authorList>
    </citation>
    <scope>NUCLEOTIDE SEQUENCE [LARGE SCALE GENOMIC DNA]</scope>
    <source>
        <strain evidence="9 10">SAG 216-7</strain>
    </source>
</reference>
<evidence type="ECO:0000256" key="6">
    <source>
        <dbReference type="ARBA" id="ARBA00022989"/>
    </source>
</evidence>
<dbReference type="InterPro" id="IPR022796">
    <property type="entry name" value="Chloroa_b-bind"/>
</dbReference>
<name>A0ABR2YTV8_9CHLO</name>
<evidence type="ECO:0000256" key="4">
    <source>
        <dbReference type="ARBA" id="ARBA00022640"/>
    </source>
</evidence>
<dbReference type="PANTHER" id="PTHR14154">
    <property type="entry name" value="UPF0041 BRAIN PROTEIN 44-RELATED"/>
    <property type="match status" value="1"/>
</dbReference>
<gene>
    <name evidence="9" type="ORF">WJX75_004650</name>
</gene>
<keyword evidence="3" id="KW-0150">Chloroplast</keyword>
<keyword evidence="10" id="KW-1185">Reference proteome</keyword>
<comment type="similarity">
    <text evidence="8">Belongs to the ELIP/psbS family.</text>
</comment>